<evidence type="ECO:0000313" key="9">
    <source>
        <dbReference type="Proteomes" id="UP001596250"/>
    </source>
</evidence>
<dbReference type="Pfam" id="PF05140">
    <property type="entry name" value="ResB"/>
    <property type="match status" value="1"/>
</dbReference>
<feature type="transmembrane region" description="Helical" evidence="6">
    <location>
        <begin position="57"/>
        <end position="79"/>
    </location>
</feature>
<dbReference type="InterPro" id="IPR023494">
    <property type="entry name" value="Cyt_c_bgen_Ccs1/CcsB/ResB"/>
</dbReference>
<keyword evidence="4 6" id="KW-1133">Transmembrane helix</keyword>
<keyword evidence="2 6" id="KW-0812">Transmembrane</keyword>
<comment type="subcellular location">
    <subcellularLocation>
        <location evidence="1">Membrane</location>
        <topology evidence="1">Multi-pass membrane protein</topology>
    </subcellularLocation>
</comment>
<dbReference type="InterPro" id="IPR007816">
    <property type="entry name" value="ResB-like_domain"/>
</dbReference>
<accession>A0ABW1ISL7</accession>
<dbReference type="RefSeq" id="WP_379895509.1">
    <property type="nucleotide sequence ID" value="NZ_CBCSCT010000024.1"/>
</dbReference>
<name>A0ABW1ISL7_9BACL</name>
<dbReference type="PANTHER" id="PTHR31566:SF0">
    <property type="entry name" value="CYTOCHROME C BIOGENESIS PROTEIN CCS1, CHLOROPLASTIC"/>
    <property type="match status" value="1"/>
</dbReference>
<feature type="transmembrane region" description="Helical" evidence="6">
    <location>
        <begin position="483"/>
        <end position="501"/>
    </location>
</feature>
<evidence type="ECO:0000256" key="3">
    <source>
        <dbReference type="ARBA" id="ARBA00022748"/>
    </source>
</evidence>
<gene>
    <name evidence="8" type="ORF">ACFPXP_16845</name>
</gene>
<evidence type="ECO:0000256" key="5">
    <source>
        <dbReference type="ARBA" id="ARBA00023136"/>
    </source>
</evidence>
<dbReference type="PANTHER" id="PTHR31566">
    <property type="entry name" value="CYTOCHROME C BIOGENESIS PROTEIN CCS1, CHLOROPLASTIC"/>
    <property type="match status" value="1"/>
</dbReference>
<keyword evidence="9" id="KW-1185">Reference proteome</keyword>
<evidence type="ECO:0000256" key="2">
    <source>
        <dbReference type="ARBA" id="ARBA00022692"/>
    </source>
</evidence>
<evidence type="ECO:0000256" key="6">
    <source>
        <dbReference type="SAM" id="Phobius"/>
    </source>
</evidence>
<evidence type="ECO:0000259" key="7">
    <source>
        <dbReference type="Pfam" id="PF05140"/>
    </source>
</evidence>
<reference evidence="9" key="1">
    <citation type="journal article" date="2019" name="Int. J. Syst. Evol. Microbiol.">
        <title>The Global Catalogue of Microorganisms (GCM) 10K type strain sequencing project: providing services to taxonomists for standard genome sequencing and annotation.</title>
        <authorList>
            <consortium name="The Broad Institute Genomics Platform"/>
            <consortium name="The Broad Institute Genome Sequencing Center for Infectious Disease"/>
            <person name="Wu L."/>
            <person name="Ma J."/>
        </authorList>
    </citation>
    <scope>NUCLEOTIDE SEQUENCE [LARGE SCALE GENOMIC DNA]</scope>
    <source>
        <strain evidence="9">CCM 8749</strain>
    </source>
</reference>
<proteinExistence type="predicted"/>
<feature type="transmembrane region" description="Helical" evidence="6">
    <location>
        <begin position="123"/>
        <end position="145"/>
    </location>
</feature>
<dbReference type="Proteomes" id="UP001596250">
    <property type="component" value="Unassembled WGS sequence"/>
</dbReference>
<sequence length="555" mass="63676">MENTKCECGHQNHHGTVLCESCGKPLQDTNDTAPLEMRYDGVARRSQKTKKSWIDRIWSFFSSVKVAVYLILITFIVSIPGTFFQQEDSFIGEVDFLAFYEKEYGWFGKVAYYLGITHSYESWWFRGLLAMIGASLVICSLDRVLPLYRALSKQKLRKHPQFILRQKVVFQGEVPAEKGQAERGWLDQFSKQLKKKRYRVHMEDGALLAEKNRFSRWGPYINHIGLIVFLLAVLARSLPGWHMDSYVWSLEHDTVRLGDTAYFLKNEKFTVEFYNPDEIPQSMLDKGQTIAKTYRVDAVLYQCTDNCNSVEPKLEEVKRHEIEVNYPLQHEDLLVYLVDYERSTQLLSMNITLKHMGSGEAVGQFQLDMKNPSASYEVGGYSIFIEDYFPELTIREGKPATNSRDPINPAFIVQITGPDLPEEGERYMFIPMMGVMTLLGGDQIDLTQPNQGSFEFAIGSDEDVQLSEYSAFLNLRKDKAMPYIWVGAAISMIGLVMGFYWQHRRIWLRLDGNQLSLGAHTNKNWFGLRKEIADALKKTGVSVDPKALANEVNKS</sequence>
<keyword evidence="3" id="KW-0201">Cytochrome c-type biogenesis</keyword>
<evidence type="ECO:0000256" key="1">
    <source>
        <dbReference type="ARBA" id="ARBA00004141"/>
    </source>
</evidence>
<dbReference type="EMBL" id="JBHSQV010000175">
    <property type="protein sequence ID" value="MFC5988071.1"/>
    <property type="molecule type" value="Genomic_DNA"/>
</dbReference>
<comment type="caution">
    <text evidence="8">The sequence shown here is derived from an EMBL/GenBank/DDBJ whole genome shotgun (WGS) entry which is preliminary data.</text>
</comment>
<protein>
    <submittedName>
        <fullName evidence="8">Cytochrome c biogenesis protein ResB</fullName>
    </submittedName>
</protein>
<keyword evidence="5 6" id="KW-0472">Membrane</keyword>
<evidence type="ECO:0000256" key="4">
    <source>
        <dbReference type="ARBA" id="ARBA00022989"/>
    </source>
</evidence>
<feature type="transmembrane region" description="Helical" evidence="6">
    <location>
        <begin position="220"/>
        <end position="238"/>
    </location>
</feature>
<organism evidence="8 9">
    <name type="scientific">Marinicrinis lubricantis</name>
    <dbReference type="NCBI Taxonomy" id="2086470"/>
    <lineage>
        <taxon>Bacteria</taxon>
        <taxon>Bacillati</taxon>
        <taxon>Bacillota</taxon>
        <taxon>Bacilli</taxon>
        <taxon>Bacillales</taxon>
        <taxon>Paenibacillaceae</taxon>
    </lineage>
</organism>
<evidence type="ECO:0000313" key="8">
    <source>
        <dbReference type="EMBL" id="MFC5988071.1"/>
    </source>
</evidence>
<feature type="domain" description="ResB-like" evidence="7">
    <location>
        <begin position="64"/>
        <end position="532"/>
    </location>
</feature>